<feature type="non-terminal residue" evidence="2">
    <location>
        <position position="1"/>
    </location>
</feature>
<organism evidence="2">
    <name type="scientific">uncultured Acetobacteraceae bacterium</name>
    <dbReference type="NCBI Taxonomy" id="169975"/>
    <lineage>
        <taxon>Bacteria</taxon>
        <taxon>Pseudomonadati</taxon>
        <taxon>Pseudomonadota</taxon>
        <taxon>Alphaproteobacteria</taxon>
        <taxon>Acetobacterales</taxon>
        <taxon>Acetobacteraceae</taxon>
        <taxon>environmental samples</taxon>
    </lineage>
</organism>
<feature type="compositionally biased region" description="Low complexity" evidence="1">
    <location>
        <begin position="22"/>
        <end position="38"/>
    </location>
</feature>
<protein>
    <submittedName>
        <fullName evidence="2">Uncharacterized protein</fullName>
    </submittedName>
</protein>
<feature type="region of interest" description="Disordered" evidence="1">
    <location>
        <begin position="188"/>
        <end position="270"/>
    </location>
</feature>
<feature type="region of interest" description="Disordered" evidence="1">
    <location>
        <begin position="286"/>
        <end position="318"/>
    </location>
</feature>
<dbReference type="AlphaFoldDB" id="A0A6J4IP87"/>
<gene>
    <name evidence="2" type="ORF">AVDCRST_MAG04-2374</name>
</gene>
<reference evidence="2" key="1">
    <citation type="submission" date="2020-02" db="EMBL/GenBank/DDBJ databases">
        <authorList>
            <person name="Meier V. D."/>
        </authorList>
    </citation>
    <scope>NUCLEOTIDE SEQUENCE</scope>
    <source>
        <strain evidence="2">AVDCRST_MAG04</strain>
    </source>
</reference>
<feature type="compositionally biased region" description="Basic residues" evidence="1">
    <location>
        <begin position="220"/>
        <end position="229"/>
    </location>
</feature>
<feature type="region of interest" description="Disordered" evidence="1">
    <location>
        <begin position="1"/>
        <end position="53"/>
    </location>
</feature>
<feature type="non-terminal residue" evidence="2">
    <location>
        <position position="318"/>
    </location>
</feature>
<feature type="compositionally biased region" description="Low complexity" evidence="1">
    <location>
        <begin position="307"/>
        <end position="318"/>
    </location>
</feature>
<proteinExistence type="predicted"/>
<evidence type="ECO:0000313" key="2">
    <source>
        <dbReference type="EMBL" id="CAA9257160.1"/>
    </source>
</evidence>
<sequence length="318" mass="34415">GAGERRTGRGGRPLHAVHGAIRLPGRAGRAPARPPALRSGVRAQPPLVGGRPAALPQARLARRVRRGRSAERLPGERFIARHLAGPPGHPANLRFRRRGPRLRALRFRRWRPSRAAARRRRGLAPDAGRGRRRAVVPIPRLPRRRRRRSRAGLAVRRPALGRGLARALGAPQQGAEPRRMPARLRAEPHSLAHGTHRGPLAGSRHRRRCRGVRGGAGVRALRRRQRRSGRPSGALLVRPRPRPDALGALGAHRPRPPPRAGPDGAHHRRVPPLPARRFRRAAGGGLAVGGLPHLDQHGPRRAGRAAGGPALAGARAAL</sequence>
<evidence type="ECO:0000256" key="1">
    <source>
        <dbReference type="SAM" id="MobiDB-lite"/>
    </source>
</evidence>
<accession>A0A6J4IP87</accession>
<name>A0A6J4IP87_9PROT</name>
<dbReference type="EMBL" id="CADCTL010000169">
    <property type="protein sequence ID" value="CAA9257160.1"/>
    <property type="molecule type" value="Genomic_DNA"/>
</dbReference>